<dbReference type="PANTHER" id="PTHR10183:SF322">
    <property type="entry name" value="CALPAIN-11"/>
    <property type="match status" value="1"/>
</dbReference>
<dbReference type="GO" id="GO:0005509">
    <property type="term" value="F:calcium ion binding"/>
    <property type="evidence" value="ECO:0007669"/>
    <property type="project" value="InterPro"/>
</dbReference>
<dbReference type="Ensembl" id="ENSAMXT00005045912.1">
    <property type="protein sequence ID" value="ENSAMXP00005042201.1"/>
    <property type="gene ID" value="ENSAMXG00005014146.1"/>
</dbReference>
<evidence type="ECO:0000256" key="1">
    <source>
        <dbReference type="ARBA" id="ARBA00007623"/>
    </source>
</evidence>
<dbReference type="CDD" id="cd00214">
    <property type="entry name" value="Calpain_III"/>
    <property type="match status" value="1"/>
</dbReference>
<evidence type="ECO:0000259" key="11">
    <source>
        <dbReference type="PROSITE" id="PS50222"/>
    </source>
</evidence>
<dbReference type="InterPro" id="IPR022682">
    <property type="entry name" value="Calpain_domain_III"/>
</dbReference>
<evidence type="ECO:0000256" key="3">
    <source>
        <dbReference type="ARBA" id="ARBA00022723"/>
    </source>
</evidence>
<dbReference type="InterPro" id="IPR001300">
    <property type="entry name" value="Peptidase_C2_calpain_cat"/>
</dbReference>
<dbReference type="SUPFAM" id="SSF54001">
    <property type="entry name" value="Cysteine proteinases"/>
    <property type="match status" value="1"/>
</dbReference>
<feature type="domain" description="Calpain catalytic" evidence="10">
    <location>
        <begin position="47"/>
        <end position="304"/>
    </location>
</feature>
<evidence type="ECO:0000256" key="4">
    <source>
        <dbReference type="ARBA" id="ARBA00022737"/>
    </source>
</evidence>
<keyword evidence="5 9" id="KW-0378">Hydrolase</keyword>
<protein>
    <submittedName>
        <fullName evidence="12">Calpain 1, (mu/I) large subunit a</fullName>
    </submittedName>
</protein>
<dbReference type="Gene3D" id="2.60.120.380">
    <property type="match status" value="1"/>
</dbReference>
<proteinExistence type="inferred from homology"/>
<dbReference type="InterPro" id="IPR022684">
    <property type="entry name" value="Calpain_cysteine_protease"/>
</dbReference>
<dbReference type="GO" id="GO:0004198">
    <property type="term" value="F:calcium-dependent cysteine-type endopeptidase activity"/>
    <property type="evidence" value="ECO:0007669"/>
    <property type="project" value="InterPro"/>
</dbReference>
<feature type="domain" description="EF-hand" evidence="11">
    <location>
        <begin position="526"/>
        <end position="561"/>
    </location>
</feature>
<dbReference type="InterPro" id="IPR038765">
    <property type="entry name" value="Papain-like_cys_pep_sf"/>
</dbReference>
<dbReference type="InterPro" id="IPR033883">
    <property type="entry name" value="C2_III"/>
</dbReference>
<dbReference type="AlphaFoldDB" id="A0A8B9KVN4"/>
<feature type="active site" evidence="8 9">
    <location>
        <position position="246"/>
    </location>
</feature>
<evidence type="ECO:0000256" key="6">
    <source>
        <dbReference type="ARBA" id="ARBA00022807"/>
    </source>
</evidence>
<evidence type="ECO:0000256" key="5">
    <source>
        <dbReference type="ARBA" id="ARBA00022801"/>
    </source>
</evidence>
<dbReference type="PROSITE" id="PS50222">
    <property type="entry name" value="EF_HAND_2"/>
    <property type="match status" value="1"/>
</dbReference>
<dbReference type="InterPro" id="IPR036213">
    <property type="entry name" value="Calpain_III_sf"/>
</dbReference>
<dbReference type="InterPro" id="IPR018247">
    <property type="entry name" value="EF_Hand_1_Ca_BS"/>
</dbReference>
<dbReference type="FunFam" id="2.60.120.380:FF:000001">
    <property type="entry name" value="Calpain-1 catalytic subunit"/>
    <property type="match status" value="1"/>
</dbReference>
<dbReference type="FunFam" id="3.90.70.10:FF:000001">
    <property type="entry name" value="Calpain-1 catalytic subunit"/>
    <property type="match status" value="1"/>
</dbReference>
<dbReference type="SUPFAM" id="SSF47473">
    <property type="entry name" value="EF-hand"/>
    <property type="match status" value="1"/>
</dbReference>
<evidence type="ECO:0000256" key="7">
    <source>
        <dbReference type="ARBA" id="ARBA00022837"/>
    </source>
</evidence>
<keyword evidence="7" id="KW-0106">Calcium</keyword>
<evidence type="ECO:0000313" key="13">
    <source>
        <dbReference type="Proteomes" id="UP000694621"/>
    </source>
</evidence>
<keyword evidence="4" id="KW-0677">Repeat</keyword>
<comment type="similarity">
    <text evidence="1">Belongs to the peptidase C2 family.</text>
</comment>
<dbReference type="PROSITE" id="PS00139">
    <property type="entry name" value="THIOL_PROTEASE_CYS"/>
    <property type="match status" value="1"/>
</dbReference>
<dbReference type="CDD" id="cd00044">
    <property type="entry name" value="CysPc"/>
    <property type="match status" value="1"/>
</dbReference>
<accession>A0A8B9KVN4</accession>
<name>A0A8B9KVN4_ASTMX</name>
<evidence type="ECO:0000256" key="9">
    <source>
        <dbReference type="PROSITE-ProRule" id="PRU00239"/>
    </source>
</evidence>
<dbReference type="PRINTS" id="PR00704">
    <property type="entry name" value="CALPAIN"/>
</dbReference>
<feature type="active site" evidence="8 9">
    <location>
        <position position="222"/>
    </location>
</feature>
<keyword evidence="2 9" id="KW-0645">Protease</keyword>
<dbReference type="PROSITE" id="PS00018">
    <property type="entry name" value="EF_HAND_1"/>
    <property type="match status" value="1"/>
</dbReference>
<dbReference type="Pfam" id="PF01067">
    <property type="entry name" value="Calpain_III"/>
    <property type="match status" value="1"/>
</dbReference>
<dbReference type="SUPFAM" id="SSF49758">
    <property type="entry name" value="Calpain large subunit, middle domain (domain III)"/>
    <property type="match status" value="1"/>
</dbReference>
<evidence type="ECO:0000259" key="10">
    <source>
        <dbReference type="PROSITE" id="PS50203"/>
    </source>
</evidence>
<reference evidence="12" key="1">
    <citation type="submission" date="2025-08" db="UniProtKB">
        <authorList>
            <consortium name="Ensembl"/>
        </authorList>
    </citation>
    <scope>IDENTIFICATION</scope>
</reference>
<dbReference type="Gene3D" id="3.90.70.10">
    <property type="entry name" value="Cysteine proteinases"/>
    <property type="match status" value="1"/>
</dbReference>
<keyword evidence="3" id="KW-0479">Metal-binding</keyword>
<dbReference type="Pfam" id="PF00648">
    <property type="entry name" value="Peptidase_C2"/>
    <property type="match status" value="1"/>
</dbReference>
<dbReference type="SMART" id="SM00720">
    <property type="entry name" value="calpain_III"/>
    <property type="match status" value="1"/>
</dbReference>
<dbReference type="Gene3D" id="1.10.238.10">
    <property type="entry name" value="EF-hand"/>
    <property type="match status" value="1"/>
</dbReference>
<keyword evidence="6 9" id="KW-0788">Thiol protease</keyword>
<dbReference type="GO" id="GO:0005737">
    <property type="term" value="C:cytoplasm"/>
    <property type="evidence" value="ECO:0007669"/>
    <property type="project" value="TreeGrafter"/>
</dbReference>
<evidence type="ECO:0000256" key="2">
    <source>
        <dbReference type="ARBA" id="ARBA00022670"/>
    </source>
</evidence>
<dbReference type="InterPro" id="IPR022683">
    <property type="entry name" value="Calpain_III"/>
</dbReference>
<evidence type="ECO:0000256" key="8">
    <source>
        <dbReference type="PIRSR" id="PIRSR622684-1"/>
    </source>
</evidence>
<dbReference type="InterPro" id="IPR002048">
    <property type="entry name" value="EF_hand_dom"/>
</dbReference>
<dbReference type="PANTHER" id="PTHR10183">
    <property type="entry name" value="CALPAIN"/>
    <property type="match status" value="1"/>
</dbReference>
<sequence length="603" mass="69265">FILELYCVLFCTTLNIITNGRKMQDMALYSVSLVSIFTECLLFNKLFILGGATRTDICQGALGDCWLLAAIASLTLNEKLLHRVVPHGQSFQDDYAGIFHFQFWQFGEWVDIVIDDRLPVKDGELMFVHSAEGNEFWSALIEKAYAKLNGSYEALSGGSTTEGFEDFTGGVSEMYELRKPPRDLYRIISKALERGSLLGCSIDITSTFDMEAVTFKKLVKGHAYSVTGLRQVNFRGDLERLIRIRNPWGQVEWTGAWSDNSSEWDEIDPTEREDLCLQMEDGEFWMSFKEFLRQFSRLEICNLTPDALSDDGLSHWNTIQFHGSWRRGSTAGGCRNHPNTFWINPQYKITLLEEDDDPEDDEVACSFLVALLQKDRRRYRRQGQDMHTIGFAVYEVRTEQGCQNVHLKKNFFLSHSSCARSETFINLREVSARLRLPPGEYLIVPSTFEPSKEADFVLREEITEDDIDDSFKSMFAQLAGELCYVNSDKDLKTDGFSMESCRTMVNLMDKDGSARLGLVEFQILWNKIRKWLVIYRQFDLDKSGTMSSYEMRLAVESAGFKLNNRLNQILVARYAENEVIDFDNFICCLVKLEAMFSMSLLFL</sequence>
<evidence type="ECO:0000313" key="12">
    <source>
        <dbReference type="Ensembl" id="ENSAMXP00005042201.1"/>
    </source>
</evidence>
<dbReference type="InterPro" id="IPR011992">
    <property type="entry name" value="EF-hand-dom_pair"/>
</dbReference>
<dbReference type="InterPro" id="IPR000169">
    <property type="entry name" value="Pept_cys_AS"/>
</dbReference>
<organism evidence="12 13">
    <name type="scientific">Astyanax mexicanus</name>
    <name type="common">Blind cave fish</name>
    <name type="synonym">Astyanax fasciatus mexicanus</name>
    <dbReference type="NCBI Taxonomy" id="7994"/>
    <lineage>
        <taxon>Eukaryota</taxon>
        <taxon>Metazoa</taxon>
        <taxon>Chordata</taxon>
        <taxon>Craniata</taxon>
        <taxon>Vertebrata</taxon>
        <taxon>Euteleostomi</taxon>
        <taxon>Actinopterygii</taxon>
        <taxon>Neopterygii</taxon>
        <taxon>Teleostei</taxon>
        <taxon>Ostariophysi</taxon>
        <taxon>Characiformes</taxon>
        <taxon>Characoidei</taxon>
        <taxon>Acestrorhamphidae</taxon>
        <taxon>Acestrorhamphinae</taxon>
        <taxon>Astyanax</taxon>
    </lineage>
</organism>
<dbReference type="SMART" id="SM00230">
    <property type="entry name" value="CysPc"/>
    <property type="match status" value="1"/>
</dbReference>
<feature type="active site" evidence="8 9">
    <location>
        <position position="65"/>
    </location>
</feature>
<dbReference type="Proteomes" id="UP000694621">
    <property type="component" value="Unplaced"/>
</dbReference>
<dbReference type="GO" id="GO:0006508">
    <property type="term" value="P:proteolysis"/>
    <property type="evidence" value="ECO:0007669"/>
    <property type="project" value="UniProtKB-KW"/>
</dbReference>
<dbReference type="PROSITE" id="PS50203">
    <property type="entry name" value="CALPAIN_CAT"/>
    <property type="match status" value="1"/>
</dbReference>